<dbReference type="STRING" id="35841.B4167_1282"/>
<dbReference type="PATRIC" id="fig|35841.6.peg.3973"/>
<accession>A0A090IYH9</accession>
<organism evidence="1 2">
    <name type="scientific">Caldibacillus thermoamylovorans</name>
    <dbReference type="NCBI Taxonomy" id="35841"/>
    <lineage>
        <taxon>Bacteria</taxon>
        <taxon>Bacillati</taxon>
        <taxon>Bacillota</taxon>
        <taxon>Bacilli</taxon>
        <taxon>Bacillales</taxon>
        <taxon>Bacillaceae</taxon>
        <taxon>Caldibacillus</taxon>
    </lineage>
</organism>
<dbReference type="Pfam" id="PF08741">
    <property type="entry name" value="YwhD"/>
    <property type="match status" value="1"/>
</dbReference>
<name>A0A090IYH9_9BACI</name>
<dbReference type="Proteomes" id="UP000040576">
    <property type="component" value="Unassembled WGS sequence"/>
</dbReference>
<dbReference type="AlphaFoldDB" id="A0A090IYH9"/>
<reference evidence="1 2" key="1">
    <citation type="submission" date="2014-07" db="EMBL/GenBank/DDBJ databases">
        <authorList>
            <person name="Wibberg Daniel"/>
        </authorList>
    </citation>
    <scope>NUCLEOTIDE SEQUENCE [LARGE SCALE GENOMIC DNA]</scope>
</reference>
<gene>
    <name evidence="1" type="primary">ywhD</name>
    <name evidence="1" type="ORF">BT1A1_3370</name>
</gene>
<protein>
    <recommendedName>
        <fullName evidence="3">YwhD family protein</fullName>
    </recommendedName>
</protein>
<keyword evidence="2" id="KW-1185">Reference proteome</keyword>
<dbReference type="GeneID" id="92962760"/>
<proteinExistence type="predicted"/>
<evidence type="ECO:0000313" key="2">
    <source>
        <dbReference type="Proteomes" id="UP000040576"/>
    </source>
</evidence>
<dbReference type="eggNOG" id="ENOG502Z8XT">
    <property type="taxonomic scope" value="Bacteria"/>
</dbReference>
<evidence type="ECO:0000313" key="1">
    <source>
        <dbReference type="EMBL" id="CEE03151.1"/>
    </source>
</evidence>
<dbReference type="EMBL" id="CCRF01000102">
    <property type="protein sequence ID" value="CEE03151.1"/>
    <property type="molecule type" value="Genomic_DNA"/>
</dbReference>
<dbReference type="RefSeq" id="WP_034773287.1">
    <property type="nucleotide sequence ID" value="NZ_CCRF01000102.1"/>
</dbReference>
<evidence type="ECO:0008006" key="3">
    <source>
        <dbReference type="Google" id="ProtNLM"/>
    </source>
</evidence>
<dbReference type="InterPro" id="IPR014852">
    <property type="entry name" value="YwhD"/>
</dbReference>
<sequence length="172" mass="19699">MEENKEKKTVQFNIIKNDPTDGHKGFGTGVLNLENVTPVFVDVEEKTAFVDIGAMHAKSKVEKGIKFFKEKEVVPNGKPYWLVWVTIERNEEGPYYYGVAACELIVDRSIRRGYKSLPEHVNRMDKSMKGHVIVDHMDEPSKRVLAEFLKQQEGGLWERSSDKLKKDLGCLD</sequence>